<name>A0A7K0G3C1_9SPHI</name>
<protein>
    <submittedName>
        <fullName evidence="1">Uncharacterized protein</fullName>
    </submittedName>
</protein>
<reference evidence="1 2" key="1">
    <citation type="submission" date="2019-11" db="EMBL/GenBank/DDBJ databases">
        <title>Pedobacter petrophilus genome.</title>
        <authorList>
            <person name="Feldbauer M.J."/>
            <person name="Newman J.D."/>
        </authorList>
    </citation>
    <scope>NUCLEOTIDE SEQUENCE [LARGE SCALE GENOMIC DNA]</scope>
    <source>
        <strain evidence="1 2">LMG 29686</strain>
    </source>
</reference>
<evidence type="ECO:0000313" key="1">
    <source>
        <dbReference type="EMBL" id="MRX77864.1"/>
    </source>
</evidence>
<dbReference type="OrthoDB" id="740987at2"/>
<dbReference type="Proteomes" id="UP000487757">
    <property type="component" value="Unassembled WGS sequence"/>
</dbReference>
<gene>
    <name evidence="1" type="ORF">GJU39_17415</name>
</gene>
<dbReference type="EMBL" id="WKKH01000033">
    <property type="protein sequence ID" value="MRX77864.1"/>
    <property type="molecule type" value="Genomic_DNA"/>
</dbReference>
<comment type="caution">
    <text evidence="1">The sequence shown here is derived from an EMBL/GenBank/DDBJ whole genome shotgun (WGS) entry which is preliminary data.</text>
</comment>
<dbReference type="RefSeq" id="WP_154282278.1">
    <property type="nucleotide sequence ID" value="NZ_JBHUJQ010000001.1"/>
</dbReference>
<keyword evidence="2" id="KW-1185">Reference proteome</keyword>
<dbReference type="AlphaFoldDB" id="A0A7K0G3C1"/>
<organism evidence="1 2">
    <name type="scientific">Pedobacter petrophilus</name>
    <dbReference type="NCBI Taxonomy" id="1908241"/>
    <lineage>
        <taxon>Bacteria</taxon>
        <taxon>Pseudomonadati</taxon>
        <taxon>Bacteroidota</taxon>
        <taxon>Sphingobacteriia</taxon>
        <taxon>Sphingobacteriales</taxon>
        <taxon>Sphingobacteriaceae</taxon>
        <taxon>Pedobacter</taxon>
    </lineage>
</organism>
<evidence type="ECO:0000313" key="2">
    <source>
        <dbReference type="Proteomes" id="UP000487757"/>
    </source>
</evidence>
<sequence length="326" mass="38321">MKTATILFIETLQKREQLIVSDKFTKPNRGVFSTLLNAEAEKKMGKEVNHQISELTDVYFKAVVLCRKNRKNEALAILLEADNAFEHFDLKPKRILSLFKISAWANYHYKLDEYTKGINLLVAGLSQSAMLEAEGYDVLQYRRIEQLQNICRILFSSKRYLEGFSVMRSVLRFILTGNFEGLYVQEWDYRKFKQIRQMMENTLDSVFIQLAILNNTACDTLFGNIFYYDFFFKELLEIMETDTYNRSILYNWMYVKASYFKEGKEAFLNNVSTFLKDEEISPDYNKLKENLLLNSIEVLKEHESRDLKLVKESVSQYISNLQPLAV</sequence>
<accession>A0A7K0G3C1</accession>
<proteinExistence type="predicted"/>